<dbReference type="AlphaFoldDB" id="C7RN39"/>
<dbReference type="InterPro" id="IPR050400">
    <property type="entry name" value="Bact_Cytoskel_RodZ"/>
</dbReference>
<reference evidence="4" key="1">
    <citation type="submission" date="2009-08" db="EMBL/GenBank/DDBJ databases">
        <authorList>
            <consortium name="US DOE Joint Genome Institute"/>
            <person name="Lucas S."/>
            <person name="Copeland A."/>
            <person name="Lapidus A."/>
            <person name="Glavina del Rio T."/>
            <person name="Dalin E."/>
            <person name="Tice H."/>
            <person name="Bruce D."/>
            <person name="Barry K."/>
            <person name="Pitluck S."/>
            <person name="Lowry S."/>
            <person name="Larimer F."/>
            <person name="Land M."/>
            <person name="Hauser L."/>
            <person name="Kyrpides N."/>
            <person name="Ivanova N."/>
            <person name="McMahon K.D."/>
            <person name="Hugenholtz P."/>
        </authorList>
    </citation>
    <scope>NUCLEOTIDE SEQUENCE</scope>
    <source>
        <strain evidence="4">UW-1</strain>
    </source>
</reference>
<dbReference type="HOGENOM" id="CLU_047530_3_0_4"/>
<keyword evidence="2" id="KW-1133">Transmembrane helix</keyword>
<evidence type="ECO:0000313" key="4">
    <source>
        <dbReference type="EMBL" id="ACV35406.1"/>
    </source>
</evidence>
<dbReference type="PANTHER" id="PTHR34475:SF1">
    <property type="entry name" value="CYTOSKELETON PROTEIN RODZ"/>
    <property type="match status" value="1"/>
</dbReference>
<reference evidence="4" key="2">
    <citation type="submission" date="2009-09" db="EMBL/GenBank/DDBJ databases">
        <title>Complete sequence of chromosome of Candidatus Accumulibacter phosphatis clade IIA str. UW-1.</title>
        <authorList>
            <consortium name="US DOE Joint Genome Institute"/>
            <person name="Martin H.G."/>
            <person name="Ivanova N."/>
            <person name="Kunin V."/>
            <person name="Warnecke F."/>
            <person name="Barry K."/>
            <person name="He S."/>
            <person name="Salamov A."/>
            <person name="Szeto E."/>
            <person name="Dalin E."/>
            <person name="Pangilinan J.L."/>
            <person name="Lapidus A."/>
            <person name="Lowry S."/>
            <person name="Kyrpides N.C."/>
            <person name="McMahon K.D."/>
            <person name="Hugenholtz P."/>
        </authorList>
    </citation>
    <scope>NUCLEOTIDE SEQUENCE [LARGE SCALE GENOMIC DNA]</scope>
    <source>
        <strain evidence="4">UW-1</strain>
    </source>
</reference>
<accession>C7RN39</accession>
<feature type="domain" description="Cytoskeleton protein RodZ-like C-terminal" evidence="3">
    <location>
        <begin position="220"/>
        <end position="290"/>
    </location>
</feature>
<feature type="transmembrane region" description="Helical" evidence="2">
    <location>
        <begin position="123"/>
        <end position="143"/>
    </location>
</feature>
<dbReference type="InterPro" id="IPR010982">
    <property type="entry name" value="Lambda_DNA-bd_dom_sf"/>
</dbReference>
<name>C7RN39_ACCRE</name>
<feature type="region of interest" description="Disordered" evidence="1">
    <location>
        <begin position="1"/>
        <end position="20"/>
    </location>
</feature>
<dbReference type="PANTHER" id="PTHR34475">
    <property type="match status" value="1"/>
</dbReference>
<dbReference type="SUPFAM" id="SSF47413">
    <property type="entry name" value="lambda repressor-like DNA-binding domains"/>
    <property type="match status" value="1"/>
</dbReference>
<keyword evidence="2" id="KW-0812">Transmembrane</keyword>
<proteinExistence type="predicted"/>
<dbReference type="EMBL" id="CP001715">
    <property type="protein sequence ID" value="ACV35406.1"/>
    <property type="molecule type" value="Genomic_DNA"/>
</dbReference>
<dbReference type="KEGG" id="app:CAP2UW1_2110"/>
<sequence>MGNLSGPGSAPAEDLTPETRRVGRRLRAAREARGMTVADAAQSLKLGPRQVEALEAEDWLSLPGNTMIRGFVRNYARLLSLDPDELMRELDAAHLQRTVELDVSAGTTATLPPTVRRVERRDYLAISAGLILLVLAGLAYYYVPADFWQSQMATWIGSRSAPPAPVVPPVRAPADVVAPKGAAGESVTVLTAPNATVLSEAPGVRSPAGASPATAGGLKLGFAQPAWAEVRDGRGQIVFSGVSPAGSRRDVAGQPPFSLVLGNATQVSVEYQGKVVDLAPHINGDVARLTVE</sequence>
<dbReference type="Gene3D" id="1.10.260.40">
    <property type="entry name" value="lambda repressor-like DNA-binding domains"/>
    <property type="match status" value="1"/>
</dbReference>
<evidence type="ECO:0000259" key="3">
    <source>
        <dbReference type="Pfam" id="PF13464"/>
    </source>
</evidence>
<organism evidence="4">
    <name type="scientific">Accumulibacter regalis</name>
    <dbReference type="NCBI Taxonomy" id="522306"/>
    <lineage>
        <taxon>Bacteria</taxon>
        <taxon>Pseudomonadati</taxon>
        <taxon>Pseudomonadota</taxon>
        <taxon>Betaproteobacteria</taxon>
        <taxon>Candidatus Accumulibacter</taxon>
    </lineage>
</organism>
<keyword evidence="2" id="KW-0472">Membrane</keyword>
<evidence type="ECO:0000256" key="2">
    <source>
        <dbReference type="SAM" id="Phobius"/>
    </source>
</evidence>
<evidence type="ECO:0000256" key="1">
    <source>
        <dbReference type="SAM" id="MobiDB-lite"/>
    </source>
</evidence>
<dbReference type="GO" id="GO:0003677">
    <property type="term" value="F:DNA binding"/>
    <property type="evidence" value="ECO:0007669"/>
    <property type="project" value="InterPro"/>
</dbReference>
<dbReference type="Pfam" id="PF13413">
    <property type="entry name" value="HTH_25"/>
    <property type="match status" value="1"/>
</dbReference>
<dbReference type="InterPro" id="IPR025194">
    <property type="entry name" value="RodZ-like_C"/>
</dbReference>
<dbReference type="eggNOG" id="COG1426">
    <property type="taxonomic scope" value="Bacteria"/>
</dbReference>
<dbReference type="STRING" id="522306.CAP2UW1_2110"/>
<dbReference type="Pfam" id="PF13464">
    <property type="entry name" value="RodZ_C"/>
    <property type="match status" value="1"/>
</dbReference>
<gene>
    <name evidence="4" type="ordered locus">CAP2UW1_2110</name>
</gene>
<protein>
    <recommendedName>
        <fullName evidence="3">Cytoskeleton protein RodZ-like C-terminal domain-containing protein</fullName>
    </recommendedName>
</protein>